<dbReference type="HOGENOM" id="CLU_083846_0_0_5"/>
<dbReference type="EMBL" id="CP001678">
    <property type="protein sequence ID" value="ACT58289.1"/>
    <property type="molecule type" value="Genomic_DNA"/>
</dbReference>
<dbReference type="STRING" id="582402.Hbal_0587"/>
<comment type="similarity">
    <text evidence="4">Belongs to the oxidoreductase MdaB family.</text>
</comment>
<dbReference type="InterPro" id="IPR052397">
    <property type="entry name" value="NADPH-QR_MdaB"/>
</dbReference>
<evidence type="ECO:0000259" key="5">
    <source>
        <dbReference type="Pfam" id="PF02525"/>
    </source>
</evidence>
<reference evidence="7" key="1">
    <citation type="journal article" date="2011" name="J. Bacteriol.">
        <title>Genome sequences of eight morphologically diverse alphaproteobacteria.</title>
        <authorList>
            <consortium name="US DOE Joint Genome Institute"/>
            <person name="Brown P.J."/>
            <person name="Kysela D.T."/>
            <person name="Buechlein A."/>
            <person name="Hemmerich C."/>
            <person name="Brun Y.V."/>
        </authorList>
    </citation>
    <scope>NUCLEOTIDE SEQUENCE [LARGE SCALE GENOMIC DNA]</scope>
    <source>
        <strain evidence="7">ATCC 49814 / DSM 5838 / IFAM 1418</strain>
    </source>
</reference>
<evidence type="ECO:0000256" key="4">
    <source>
        <dbReference type="ARBA" id="ARBA00037981"/>
    </source>
</evidence>
<evidence type="ECO:0000256" key="2">
    <source>
        <dbReference type="ARBA" id="ARBA00022630"/>
    </source>
</evidence>
<keyword evidence="7" id="KW-1185">Reference proteome</keyword>
<feature type="domain" description="Flavodoxin-like fold" evidence="5">
    <location>
        <begin position="2"/>
        <end position="178"/>
    </location>
</feature>
<evidence type="ECO:0000256" key="1">
    <source>
        <dbReference type="ARBA" id="ARBA00001974"/>
    </source>
</evidence>
<dbReference type="SUPFAM" id="SSF52218">
    <property type="entry name" value="Flavoproteins"/>
    <property type="match status" value="1"/>
</dbReference>
<keyword evidence="2" id="KW-0285">Flavoprotein</keyword>
<keyword evidence="3" id="KW-0274">FAD</keyword>
<dbReference type="PANTHER" id="PTHR46305">
    <property type="match status" value="1"/>
</dbReference>
<dbReference type="InterPro" id="IPR029039">
    <property type="entry name" value="Flavoprotein-like_sf"/>
</dbReference>
<dbReference type="eggNOG" id="COG2249">
    <property type="taxonomic scope" value="Bacteria"/>
</dbReference>
<dbReference type="InterPro" id="IPR003680">
    <property type="entry name" value="Flavodoxin_fold"/>
</dbReference>
<name>C6XNN6_HIRBI</name>
<dbReference type="OrthoDB" id="9798454at2"/>
<organism evidence="6 7">
    <name type="scientific">Hirschia baltica (strain ATCC 49814 / DSM 5838 / IFAM 1418)</name>
    <dbReference type="NCBI Taxonomy" id="582402"/>
    <lineage>
        <taxon>Bacteria</taxon>
        <taxon>Pseudomonadati</taxon>
        <taxon>Pseudomonadota</taxon>
        <taxon>Alphaproteobacteria</taxon>
        <taxon>Hyphomonadales</taxon>
        <taxon>Hyphomonadaceae</taxon>
        <taxon>Hirschia</taxon>
    </lineage>
</organism>
<dbReference type="RefSeq" id="WP_015826439.1">
    <property type="nucleotide sequence ID" value="NC_012982.1"/>
</dbReference>
<comment type="cofactor">
    <cofactor evidence="1">
        <name>FAD</name>
        <dbReference type="ChEBI" id="CHEBI:57692"/>
    </cofactor>
</comment>
<dbReference type="Gene3D" id="3.40.50.360">
    <property type="match status" value="1"/>
</dbReference>
<protein>
    <submittedName>
        <fullName evidence="6">NAD(P)H dehydrogenase (Quinone)</fullName>
    </submittedName>
</protein>
<dbReference type="PANTHER" id="PTHR46305:SF3">
    <property type="entry name" value="NADPH:QUINONE OXIDOREDUCTASE MDAB"/>
    <property type="match status" value="1"/>
</dbReference>
<evidence type="ECO:0000313" key="6">
    <source>
        <dbReference type="EMBL" id="ACT58289.1"/>
    </source>
</evidence>
<evidence type="ECO:0000256" key="3">
    <source>
        <dbReference type="ARBA" id="ARBA00022827"/>
    </source>
</evidence>
<proteinExistence type="inferred from homology"/>
<dbReference type="AlphaFoldDB" id="C6XNN6"/>
<accession>C6XNN6</accession>
<gene>
    <name evidence="6" type="ordered locus">Hbal_0587</name>
</gene>
<dbReference type="Proteomes" id="UP000002745">
    <property type="component" value="Chromosome"/>
</dbReference>
<sequence>MKNVLIINGHEPYSFAPGELNASLVSQVSNFFSSRGAEVSITETAKAFDIEEELEKHVQADFIFYQFPIYWMGPPWRMKKYIDDVYTAGTNGPLCDNDGRSSRAPKHNYGSGGTRSDTKYMLSVTLNAPAEAFDDPNEYLLEGRSLDDLLLPMHTTARFFKMQPQPTFAAFDVIKNPELETDFDRLNSMLKALV</sequence>
<dbReference type="Pfam" id="PF02525">
    <property type="entry name" value="Flavodoxin_2"/>
    <property type="match status" value="1"/>
</dbReference>
<evidence type="ECO:0000313" key="7">
    <source>
        <dbReference type="Proteomes" id="UP000002745"/>
    </source>
</evidence>
<dbReference type="KEGG" id="hba:Hbal_0587"/>